<comment type="caution">
    <text evidence="2">The sequence shown here is derived from an EMBL/GenBank/DDBJ whole genome shotgun (WGS) entry which is preliminary data.</text>
</comment>
<evidence type="ECO:0000313" key="2">
    <source>
        <dbReference type="EMBL" id="PQO37442.1"/>
    </source>
</evidence>
<dbReference type="PANTHER" id="PTHR38339">
    <property type="entry name" value="TRANSGLUTAMINASE DOMAIN PROTEIN"/>
    <property type="match status" value="1"/>
</dbReference>
<dbReference type="Gene3D" id="3.10.620.30">
    <property type="match status" value="1"/>
</dbReference>
<evidence type="ECO:0000313" key="3">
    <source>
        <dbReference type="Proteomes" id="UP000238322"/>
    </source>
</evidence>
<name>A0A2S8FZ29_9BACT</name>
<accession>A0A2S8FZ29</accession>
<sequence>MLLRLTPSDFPWESLLMAFAWFRIALVTLGMLTTWQTCFAEEAPLDKAQQLELTGDFQQAEAVLDAALAQSDLSSEERYELIYEKDRLFRIRRDFALTRDQLQEKILAGVKDATSDEFATWVDEGRFDYRDIDGKRLYMGSSVRNLFYRDPKLEHRRKIPADEADVQRLRLNLTRQIRAATKAAKSPYVMTKQFDIEFTGTVYADAVPAGSTIKAWLPIPRSFPFQRGFQLISSSPQPVEIAPADSPLRSAYFEQKATAGEPTKFKLHFTFQHDAIRFEIDPKAVTPFDGADAEIARFVQEGPHIEFTPELIALSKEIVGDETNKAIIAKKIYDWISVNIQYSLAIEYSTIRNLSDYCRANRYGDCGQEAMLYIALCRVNGIPARWQSGWNLFPGRLNIHDWSEIYLAPYGWVPVDVCYGITALQSMNYLSDSERQEVADFYFGGLEPYRMAANSDHSQKHTPAKLAPPSDTIDFQRGEYEVGNTNLYYDKFTYDFDVKEITPTTTASTTAASVK</sequence>
<dbReference type="EMBL" id="PUHY01000005">
    <property type="protein sequence ID" value="PQO37442.1"/>
    <property type="molecule type" value="Genomic_DNA"/>
</dbReference>
<dbReference type="Proteomes" id="UP000238322">
    <property type="component" value="Unassembled WGS sequence"/>
</dbReference>
<dbReference type="InterPro" id="IPR002931">
    <property type="entry name" value="Transglutaminase-like"/>
</dbReference>
<dbReference type="AlphaFoldDB" id="A0A2S8FZ29"/>
<dbReference type="Pfam" id="PF01841">
    <property type="entry name" value="Transglut_core"/>
    <property type="match status" value="1"/>
</dbReference>
<organism evidence="2 3">
    <name type="scientific">Blastopirellula marina</name>
    <dbReference type="NCBI Taxonomy" id="124"/>
    <lineage>
        <taxon>Bacteria</taxon>
        <taxon>Pseudomonadati</taxon>
        <taxon>Planctomycetota</taxon>
        <taxon>Planctomycetia</taxon>
        <taxon>Pirellulales</taxon>
        <taxon>Pirellulaceae</taxon>
        <taxon>Blastopirellula</taxon>
    </lineage>
</organism>
<feature type="domain" description="Transglutaminase-like" evidence="1">
    <location>
        <begin position="358"/>
        <end position="419"/>
    </location>
</feature>
<dbReference type="PANTHER" id="PTHR38339:SF1">
    <property type="entry name" value="TRANSGLUTAMINASE-LIKE DOMAIN-CONTAINING PROTEIN"/>
    <property type="match status" value="1"/>
</dbReference>
<gene>
    <name evidence="2" type="ORF">C5Y83_05725</name>
</gene>
<proteinExistence type="predicted"/>
<dbReference type="InterPro" id="IPR038765">
    <property type="entry name" value="Papain-like_cys_pep_sf"/>
</dbReference>
<dbReference type="SMART" id="SM00460">
    <property type="entry name" value="TGc"/>
    <property type="match status" value="1"/>
</dbReference>
<dbReference type="SUPFAM" id="SSF54001">
    <property type="entry name" value="Cysteine proteinases"/>
    <property type="match status" value="1"/>
</dbReference>
<protein>
    <submittedName>
        <fullName evidence="2">Transglutaminase</fullName>
    </submittedName>
</protein>
<reference evidence="2 3" key="1">
    <citation type="submission" date="2018-02" db="EMBL/GenBank/DDBJ databases">
        <title>Comparative genomes isolates from brazilian mangrove.</title>
        <authorList>
            <person name="Araujo J.E."/>
            <person name="Taketani R.G."/>
            <person name="Silva M.C.P."/>
            <person name="Loureco M.V."/>
            <person name="Andreote F.D."/>
        </authorList>
    </citation>
    <scope>NUCLEOTIDE SEQUENCE [LARGE SCALE GENOMIC DNA]</scope>
    <source>
        <strain evidence="2 3">Hex-1 MGV</strain>
    </source>
</reference>
<evidence type="ECO:0000259" key="1">
    <source>
        <dbReference type="SMART" id="SM00460"/>
    </source>
</evidence>